<dbReference type="EMBL" id="QWEY01000001">
    <property type="protein sequence ID" value="RGP39247.1"/>
    <property type="molecule type" value="Genomic_DNA"/>
</dbReference>
<name>A0A411Z8A0_9RHOB</name>
<keyword evidence="3" id="KW-1185">Reference proteome</keyword>
<feature type="signal peptide" evidence="1">
    <location>
        <begin position="1"/>
        <end position="32"/>
    </location>
</feature>
<comment type="caution">
    <text evidence="2">The sequence shown here is derived from an EMBL/GenBank/DDBJ whole genome shotgun (WGS) entry which is preliminary data.</text>
</comment>
<keyword evidence="1" id="KW-0732">Signal</keyword>
<sequence length="308" mass="33058">MSLPFALSSFGLSAALGLGLAFAPGATAPVWAEVQAEPAQTEPAQAEQEAPVADAARIAALADTMKMDDIIGVMREEGLEYGRTLSEEMFPEKGGPQWEAGVALIYDAATMRSRFDAALAEGLAGAGPELEAIEGFFGSPQGQSILQLEIEARRALLDSDLEDAAKLAWEELSAEGGARVDQLTRFAEVNDLIESNVMGAMNANLAFYRGLSESGAFPQEMTEDQMLSDVWGQEPDVRAETTDWLFPFLSLAYQPLSDEDLDAYIAFSETPAGQKMNAALFAAYDVVFTRISYDLGRAAASQMQGEDI</sequence>
<dbReference type="RefSeq" id="WP_118149963.1">
    <property type="nucleotide sequence ID" value="NZ_QWEY01000001.1"/>
</dbReference>
<protein>
    <submittedName>
        <fullName evidence="2">DUF2059 domain-containing protein</fullName>
    </submittedName>
</protein>
<feature type="chain" id="PRO_5019109656" evidence="1">
    <location>
        <begin position="33"/>
        <end position="308"/>
    </location>
</feature>
<accession>A0A411Z8A0</accession>
<evidence type="ECO:0000313" key="2">
    <source>
        <dbReference type="EMBL" id="RGP39247.1"/>
    </source>
</evidence>
<organism evidence="2 3">
    <name type="scientific">Pseudotabrizicola alkalilacus</name>
    <dbReference type="NCBI Taxonomy" id="2305252"/>
    <lineage>
        <taxon>Bacteria</taxon>
        <taxon>Pseudomonadati</taxon>
        <taxon>Pseudomonadota</taxon>
        <taxon>Alphaproteobacteria</taxon>
        <taxon>Rhodobacterales</taxon>
        <taxon>Paracoccaceae</taxon>
        <taxon>Pseudotabrizicola</taxon>
    </lineage>
</organism>
<proteinExistence type="predicted"/>
<evidence type="ECO:0000256" key="1">
    <source>
        <dbReference type="SAM" id="SignalP"/>
    </source>
</evidence>
<dbReference type="OrthoDB" id="7841298at2"/>
<gene>
    <name evidence="2" type="ORF">D1012_03865</name>
</gene>
<dbReference type="Proteomes" id="UP000284547">
    <property type="component" value="Unassembled WGS sequence"/>
</dbReference>
<reference evidence="2 3" key="1">
    <citation type="submission" date="2018-08" db="EMBL/GenBank/DDBJ databases">
        <title>Flavobacterium tibetense sp. nov., isolated from a wetland YonghuCo on Tibetan Plateau.</title>
        <authorList>
            <person name="Phurbu D."/>
            <person name="Lu H."/>
            <person name="Xing P."/>
        </authorList>
    </citation>
    <scope>NUCLEOTIDE SEQUENCE [LARGE SCALE GENOMIC DNA]</scope>
    <source>
        <strain evidence="2 3">DJC</strain>
    </source>
</reference>
<dbReference type="AlphaFoldDB" id="A0A411Z8A0"/>
<evidence type="ECO:0000313" key="3">
    <source>
        <dbReference type="Proteomes" id="UP000284547"/>
    </source>
</evidence>